<keyword evidence="6 10" id="KW-0456">Lyase</keyword>
<dbReference type="GO" id="GO:0008270">
    <property type="term" value="F:zinc ion binding"/>
    <property type="evidence" value="ECO:0007669"/>
    <property type="project" value="TreeGrafter"/>
</dbReference>
<name>A0A7C1ZXU5_9GAMM</name>
<evidence type="ECO:0000256" key="9">
    <source>
        <dbReference type="ARBA" id="ARBA00047651"/>
    </source>
</evidence>
<dbReference type="AlphaFoldDB" id="A0A7C1ZXU5"/>
<sequence>MSETIINSGFPTQRPRRMRKDDFSRRMMRENTLTVNDLIYPCFVLEGQNKRQQVTSMPGVDRLSIDLLLKEAEIIHRLGVPVMAL</sequence>
<dbReference type="InterPro" id="IPR001731">
    <property type="entry name" value="ALAD"/>
</dbReference>
<evidence type="ECO:0000256" key="1">
    <source>
        <dbReference type="ARBA" id="ARBA00004694"/>
    </source>
</evidence>
<evidence type="ECO:0000256" key="2">
    <source>
        <dbReference type="ARBA" id="ARBA00008055"/>
    </source>
</evidence>
<protein>
    <recommendedName>
        <fullName evidence="4">Delta-aminolevulinic acid dehydratase</fullName>
        <ecNumber evidence="3">4.2.1.24</ecNumber>
    </recommendedName>
    <alternativeName>
        <fullName evidence="8">Porphobilinogen synthase</fullName>
    </alternativeName>
</protein>
<reference evidence="10" key="1">
    <citation type="journal article" date="2020" name="mSystems">
        <title>Genome- and Community-Level Interaction Insights into Carbon Utilization and Element Cycling Functions of Hydrothermarchaeota in Hydrothermal Sediment.</title>
        <authorList>
            <person name="Zhou Z."/>
            <person name="Liu Y."/>
            <person name="Xu W."/>
            <person name="Pan J."/>
            <person name="Luo Z.H."/>
            <person name="Li M."/>
        </authorList>
    </citation>
    <scope>NUCLEOTIDE SEQUENCE [LARGE SCALE GENOMIC DNA]</scope>
    <source>
        <strain evidence="10">HyVt-380</strain>
    </source>
</reference>
<evidence type="ECO:0000256" key="5">
    <source>
        <dbReference type="ARBA" id="ARBA00023133"/>
    </source>
</evidence>
<dbReference type="EC" id="4.2.1.24" evidence="3"/>
<evidence type="ECO:0000256" key="3">
    <source>
        <dbReference type="ARBA" id="ARBA00012053"/>
    </source>
</evidence>
<dbReference type="EMBL" id="DRHY01000332">
    <property type="protein sequence ID" value="HEC75490.1"/>
    <property type="molecule type" value="Genomic_DNA"/>
</dbReference>
<feature type="non-terminal residue" evidence="10">
    <location>
        <position position="85"/>
    </location>
</feature>
<dbReference type="PANTHER" id="PTHR11458">
    <property type="entry name" value="DELTA-AMINOLEVULINIC ACID DEHYDRATASE"/>
    <property type="match status" value="1"/>
</dbReference>
<comment type="catalytic activity">
    <reaction evidence="9">
        <text>2 5-aminolevulinate = porphobilinogen + 2 H2O + H(+)</text>
        <dbReference type="Rhea" id="RHEA:24064"/>
        <dbReference type="ChEBI" id="CHEBI:15377"/>
        <dbReference type="ChEBI" id="CHEBI:15378"/>
        <dbReference type="ChEBI" id="CHEBI:58126"/>
        <dbReference type="ChEBI" id="CHEBI:356416"/>
        <dbReference type="EC" id="4.2.1.24"/>
    </reaction>
</comment>
<evidence type="ECO:0000313" key="10">
    <source>
        <dbReference type="EMBL" id="HEC75490.1"/>
    </source>
</evidence>
<keyword evidence="5" id="KW-0350">Heme biosynthesis</keyword>
<organism evidence="10">
    <name type="scientific">Methylophaga aminisulfidivorans</name>
    <dbReference type="NCBI Taxonomy" id="230105"/>
    <lineage>
        <taxon>Bacteria</taxon>
        <taxon>Pseudomonadati</taxon>
        <taxon>Pseudomonadota</taxon>
        <taxon>Gammaproteobacteria</taxon>
        <taxon>Thiotrichales</taxon>
        <taxon>Piscirickettsiaceae</taxon>
        <taxon>Methylophaga</taxon>
    </lineage>
</organism>
<dbReference type="Gene3D" id="3.20.20.70">
    <property type="entry name" value="Aldolase class I"/>
    <property type="match status" value="1"/>
</dbReference>
<dbReference type="GO" id="GO:0005829">
    <property type="term" value="C:cytosol"/>
    <property type="evidence" value="ECO:0007669"/>
    <property type="project" value="TreeGrafter"/>
</dbReference>
<comment type="pathway">
    <text evidence="1">Porphyrin-containing compound metabolism; protoporphyrin-IX biosynthesis; coproporphyrinogen-III from 5-aminolevulinate: step 1/4.</text>
</comment>
<dbReference type="InterPro" id="IPR013785">
    <property type="entry name" value="Aldolase_TIM"/>
</dbReference>
<keyword evidence="7" id="KW-0627">Porphyrin biosynthesis</keyword>
<comment type="caution">
    <text evidence="10">The sequence shown here is derived from an EMBL/GenBank/DDBJ whole genome shotgun (WGS) entry which is preliminary data.</text>
</comment>
<dbReference type="SMART" id="SM01004">
    <property type="entry name" value="ALAD"/>
    <property type="match status" value="1"/>
</dbReference>
<evidence type="ECO:0000256" key="4">
    <source>
        <dbReference type="ARBA" id="ARBA00020771"/>
    </source>
</evidence>
<dbReference type="SUPFAM" id="SSF51569">
    <property type="entry name" value="Aldolase"/>
    <property type="match status" value="1"/>
</dbReference>
<dbReference type="UniPathway" id="UPA00251">
    <property type="reaction ID" value="UER00318"/>
</dbReference>
<comment type="similarity">
    <text evidence="2">Belongs to the ALAD family.</text>
</comment>
<gene>
    <name evidence="10" type="ORF">ENI26_14160</name>
</gene>
<accession>A0A7C1ZXU5</accession>
<dbReference type="Proteomes" id="UP000886384">
    <property type="component" value="Unassembled WGS sequence"/>
</dbReference>
<dbReference type="Pfam" id="PF00490">
    <property type="entry name" value="ALAD"/>
    <property type="match status" value="1"/>
</dbReference>
<dbReference type="GO" id="GO:0004655">
    <property type="term" value="F:porphobilinogen synthase activity"/>
    <property type="evidence" value="ECO:0007669"/>
    <property type="project" value="UniProtKB-EC"/>
</dbReference>
<evidence type="ECO:0000256" key="7">
    <source>
        <dbReference type="ARBA" id="ARBA00023244"/>
    </source>
</evidence>
<evidence type="ECO:0000256" key="6">
    <source>
        <dbReference type="ARBA" id="ARBA00023239"/>
    </source>
</evidence>
<dbReference type="GO" id="GO:0006782">
    <property type="term" value="P:protoporphyrinogen IX biosynthetic process"/>
    <property type="evidence" value="ECO:0007669"/>
    <property type="project" value="UniProtKB-UniPathway"/>
</dbReference>
<evidence type="ECO:0000256" key="8">
    <source>
        <dbReference type="ARBA" id="ARBA00032837"/>
    </source>
</evidence>
<proteinExistence type="inferred from homology"/>
<dbReference type="PANTHER" id="PTHR11458:SF0">
    <property type="entry name" value="DELTA-AMINOLEVULINIC ACID DEHYDRATASE"/>
    <property type="match status" value="1"/>
</dbReference>